<evidence type="ECO:0000313" key="3">
    <source>
        <dbReference type="EMBL" id="MDM7892965.1"/>
    </source>
</evidence>
<keyword evidence="4" id="KW-1185">Reference proteome</keyword>
<dbReference type="PROSITE" id="PS51257">
    <property type="entry name" value="PROKAR_LIPOPROTEIN"/>
    <property type="match status" value="1"/>
</dbReference>
<evidence type="ECO:0008006" key="5">
    <source>
        <dbReference type="Google" id="ProtNLM"/>
    </source>
</evidence>
<evidence type="ECO:0000256" key="2">
    <source>
        <dbReference type="SAM" id="SignalP"/>
    </source>
</evidence>
<proteinExistence type="predicted"/>
<organism evidence="3 4">
    <name type="scientific">Curtobacterium caseinilyticum</name>
    <dbReference type="NCBI Taxonomy" id="3055137"/>
    <lineage>
        <taxon>Bacteria</taxon>
        <taxon>Bacillati</taxon>
        <taxon>Actinomycetota</taxon>
        <taxon>Actinomycetes</taxon>
        <taxon>Micrococcales</taxon>
        <taxon>Microbacteriaceae</taxon>
        <taxon>Curtobacterium</taxon>
    </lineage>
</organism>
<sequence length="289" mass="30503">MHHVRTTTTAATGTLLAALLLTGCTAFGGDDPLPTPTGHAAPSGTATPLGDDDSKSDTDGTAETVTERQAVPTGTVVAETDAVSASGETAIHVRVLANDRGTFDAHLSGYRTTRPQPMALEFRRGAAEPGDGWDGAALDRVAWTADEQAPATVSLADAGTHPDWLRSVVLVPAQSVDGDDTDRPWVGTVLAVGALRWSIPNPYPDLRVTTSVARPGAYGYAFDASDQVLAGTDGTPVRYRVTKGDDRTTVLERFGLTSEELDWLNPRLEDSSRDRLVEGVDINLDPASR</sequence>
<evidence type="ECO:0000313" key="4">
    <source>
        <dbReference type="Proteomes" id="UP001236404"/>
    </source>
</evidence>
<feature type="signal peptide" evidence="2">
    <location>
        <begin position="1"/>
        <end position="28"/>
    </location>
</feature>
<dbReference type="Proteomes" id="UP001236404">
    <property type="component" value="Unassembled WGS sequence"/>
</dbReference>
<dbReference type="EMBL" id="JAUCMN010000012">
    <property type="protein sequence ID" value="MDM7892965.1"/>
    <property type="molecule type" value="Genomic_DNA"/>
</dbReference>
<gene>
    <name evidence="3" type="ORF">QUG93_14825</name>
</gene>
<feature type="chain" id="PRO_5045998300" description="LysM domain-containing protein" evidence="2">
    <location>
        <begin position="29"/>
        <end position="289"/>
    </location>
</feature>
<accession>A0ABT7TTW6</accession>
<reference evidence="3 4" key="1">
    <citation type="submission" date="2023-06" db="EMBL/GenBank/DDBJ databases">
        <authorList>
            <person name="Feng G."/>
            <person name="Li J."/>
            <person name="Zhu H."/>
        </authorList>
    </citation>
    <scope>NUCLEOTIDE SEQUENCE [LARGE SCALE GENOMIC DNA]</scope>
    <source>
        <strain evidence="3 4">RHCKG28</strain>
    </source>
</reference>
<comment type="caution">
    <text evidence="3">The sequence shown here is derived from an EMBL/GenBank/DDBJ whole genome shotgun (WGS) entry which is preliminary data.</text>
</comment>
<feature type="region of interest" description="Disordered" evidence="1">
    <location>
        <begin position="32"/>
        <end position="70"/>
    </location>
</feature>
<protein>
    <recommendedName>
        <fullName evidence="5">LysM domain-containing protein</fullName>
    </recommendedName>
</protein>
<evidence type="ECO:0000256" key="1">
    <source>
        <dbReference type="SAM" id="MobiDB-lite"/>
    </source>
</evidence>
<keyword evidence="2" id="KW-0732">Signal</keyword>
<name>A0ABT7TTW6_9MICO</name>
<dbReference type="RefSeq" id="WP_289475152.1">
    <property type="nucleotide sequence ID" value="NZ_JAUCMN010000012.1"/>
</dbReference>